<gene>
    <name evidence="9" type="ORF">F6W96_10725</name>
</gene>
<feature type="transmembrane region" description="Helical" evidence="6">
    <location>
        <begin position="356"/>
        <end position="386"/>
    </location>
</feature>
<proteinExistence type="predicted"/>
<dbReference type="InterPro" id="IPR052159">
    <property type="entry name" value="Competence_DNA_uptake"/>
</dbReference>
<evidence type="ECO:0000259" key="8">
    <source>
        <dbReference type="Pfam" id="PF13567"/>
    </source>
</evidence>
<evidence type="ECO:0000256" key="6">
    <source>
        <dbReference type="SAM" id="Phobius"/>
    </source>
</evidence>
<dbReference type="RefSeq" id="WP_167486015.1">
    <property type="nucleotide sequence ID" value="NZ_CP046173.1"/>
</dbReference>
<dbReference type="NCBIfam" id="TIGR00360">
    <property type="entry name" value="ComEC_N-term"/>
    <property type="match status" value="1"/>
</dbReference>
<dbReference type="InterPro" id="IPR025405">
    <property type="entry name" value="DUF4131"/>
</dbReference>
<accession>A0A6G9YZZ9</accession>
<feature type="domain" description="ComEC/Rec2-related protein" evidence="7">
    <location>
        <begin position="253"/>
        <end position="515"/>
    </location>
</feature>
<dbReference type="GO" id="GO:0005886">
    <property type="term" value="C:plasma membrane"/>
    <property type="evidence" value="ECO:0007669"/>
    <property type="project" value="UniProtKB-SubCell"/>
</dbReference>
<name>A0A6G9YZZ9_9NOCA</name>
<dbReference type="AlphaFoldDB" id="A0A6G9YZZ9"/>
<keyword evidence="5 6" id="KW-0472">Membrane</keyword>
<feature type="domain" description="DUF4131" evidence="8">
    <location>
        <begin position="50"/>
        <end position="198"/>
    </location>
</feature>
<dbReference type="InterPro" id="IPR004477">
    <property type="entry name" value="ComEC_N"/>
</dbReference>
<evidence type="ECO:0000256" key="2">
    <source>
        <dbReference type="ARBA" id="ARBA00022475"/>
    </source>
</evidence>
<keyword evidence="3 6" id="KW-0812">Transmembrane</keyword>
<evidence type="ECO:0000256" key="5">
    <source>
        <dbReference type="ARBA" id="ARBA00023136"/>
    </source>
</evidence>
<feature type="transmembrane region" description="Helical" evidence="6">
    <location>
        <begin position="303"/>
        <end position="321"/>
    </location>
</feature>
<feature type="transmembrane region" description="Helical" evidence="6">
    <location>
        <begin position="490"/>
        <end position="516"/>
    </location>
</feature>
<evidence type="ECO:0000256" key="3">
    <source>
        <dbReference type="ARBA" id="ARBA00022692"/>
    </source>
</evidence>
<evidence type="ECO:0000256" key="4">
    <source>
        <dbReference type="ARBA" id="ARBA00022989"/>
    </source>
</evidence>
<evidence type="ECO:0000313" key="10">
    <source>
        <dbReference type="Proteomes" id="UP000500953"/>
    </source>
</evidence>
<reference evidence="9 10" key="1">
    <citation type="journal article" date="2019" name="ACS Chem. Biol.">
        <title>Identification and Mobilization of a Cryptic Antibiotic Biosynthesis Gene Locus from a Human-Pathogenic Nocardia Isolate.</title>
        <authorList>
            <person name="Herisse M."/>
            <person name="Ishida K."/>
            <person name="Porter J.L."/>
            <person name="Howden B."/>
            <person name="Hertweck C."/>
            <person name="Stinear T.P."/>
            <person name="Pidot S.J."/>
        </authorList>
    </citation>
    <scope>NUCLEOTIDE SEQUENCE [LARGE SCALE GENOMIC DNA]</scope>
    <source>
        <strain evidence="9 10">AUSMDU00012715</strain>
    </source>
</reference>
<dbReference type="EMBL" id="CP046173">
    <property type="protein sequence ID" value="QIS18691.1"/>
    <property type="molecule type" value="Genomic_DNA"/>
</dbReference>
<feature type="transmembrane region" description="Helical" evidence="6">
    <location>
        <begin position="274"/>
        <end position="296"/>
    </location>
</feature>
<keyword evidence="4 6" id="KW-1133">Transmembrane helix</keyword>
<sequence>MSETRGGAPKHEPITDPQILDARLLPSALTCWGVTILAIASGWRTGLVVAAVLLLSSIAIGAWMFRRRAAGTDGVAADDRVDVGARRFAAAVLAALLLGTGFACAASWQQYCAATHPLRAAAPGTYLTVVVVPTDDPKPLPAKPFGGRRWVLRAELREYQHGEVAVRTGGSVVVLLRDDQPALLPGQPMRLRVRLDRPWRNDLTLAVLRAEGPPTPVGTAPWWQRVAGTVRTRLAEAATRDLPPDAAGLLPGLVDGDISHLPDKVRENFKQTDLTHLIAVSGTNVTIILAAVLLSVRATTMDLRWGIVLSVLALVMFVILARPSPTVLRAAVMGAIAVLAVITGRRKQALPALCAAVIGLIALSPALALDIGFALSVFATAGLVLLAPGWSQWLENHGWHHIPAEAFSVATAAFLLTIPMIAALTGHIGPLAIVANMLVEPVIAPLTILGTLAAILCCPYPPAADAVLWLTGPPLRWLLFVSERGASLGISLSVPSGLTGGLAVASVVAVFLALFARAVRSPPDE</sequence>
<protein>
    <submittedName>
        <fullName evidence="9">DUF4131 domain-containing protein</fullName>
    </submittedName>
</protein>
<evidence type="ECO:0000313" key="9">
    <source>
        <dbReference type="EMBL" id="QIS18691.1"/>
    </source>
</evidence>
<feature type="transmembrane region" description="Helical" evidence="6">
    <location>
        <begin position="46"/>
        <end position="65"/>
    </location>
</feature>
<feature type="transmembrane region" description="Helical" evidence="6">
    <location>
        <begin position="446"/>
        <end position="470"/>
    </location>
</feature>
<keyword evidence="2" id="KW-1003">Cell membrane</keyword>
<dbReference type="PANTHER" id="PTHR30619">
    <property type="entry name" value="DNA INTERNALIZATION/COMPETENCE PROTEIN COMEC/REC2"/>
    <property type="match status" value="1"/>
</dbReference>
<evidence type="ECO:0000256" key="1">
    <source>
        <dbReference type="ARBA" id="ARBA00004651"/>
    </source>
</evidence>
<dbReference type="Pfam" id="PF13567">
    <property type="entry name" value="DUF4131"/>
    <property type="match status" value="1"/>
</dbReference>
<evidence type="ECO:0000259" key="7">
    <source>
        <dbReference type="Pfam" id="PF03772"/>
    </source>
</evidence>
<comment type="subcellular location">
    <subcellularLocation>
        <location evidence="1">Cell membrane</location>
        <topology evidence="1">Multi-pass membrane protein</topology>
    </subcellularLocation>
</comment>
<feature type="transmembrane region" description="Helical" evidence="6">
    <location>
        <begin position="88"/>
        <end position="108"/>
    </location>
</feature>
<dbReference type="Proteomes" id="UP000500953">
    <property type="component" value="Chromosome"/>
</dbReference>
<dbReference type="Pfam" id="PF03772">
    <property type="entry name" value="Competence"/>
    <property type="match status" value="1"/>
</dbReference>
<organism evidence="9 10">
    <name type="scientific">Nocardia terpenica</name>
    <dbReference type="NCBI Taxonomy" id="455432"/>
    <lineage>
        <taxon>Bacteria</taxon>
        <taxon>Bacillati</taxon>
        <taxon>Actinomycetota</taxon>
        <taxon>Actinomycetes</taxon>
        <taxon>Mycobacteriales</taxon>
        <taxon>Nocardiaceae</taxon>
        <taxon>Nocardia</taxon>
    </lineage>
</organism>
<feature type="transmembrane region" description="Helical" evidence="6">
    <location>
        <begin position="327"/>
        <end position="344"/>
    </location>
</feature>
<dbReference type="PANTHER" id="PTHR30619:SF7">
    <property type="entry name" value="BETA-LACTAMASE DOMAIN PROTEIN"/>
    <property type="match status" value="1"/>
</dbReference>
<feature type="transmembrane region" description="Helical" evidence="6">
    <location>
        <begin position="406"/>
        <end position="434"/>
    </location>
</feature>